<proteinExistence type="predicted"/>
<reference evidence="1" key="1">
    <citation type="submission" date="2018-05" db="EMBL/GenBank/DDBJ databases">
        <authorList>
            <person name="Lanie J.A."/>
            <person name="Ng W.-L."/>
            <person name="Kazmierczak K.M."/>
            <person name="Andrzejewski T.M."/>
            <person name="Davidsen T.M."/>
            <person name="Wayne K.J."/>
            <person name="Tettelin H."/>
            <person name="Glass J.I."/>
            <person name="Rusch D."/>
            <person name="Podicherti R."/>
            <person name="Tsui H.-C.T."/>
            <person name="Winkler M.E."/>
        </authorList>
    </citation>
    <scope>NUCLEOTIDE SEQUENCE</scope>
</reference>
<protein>
    <submittedName>
        <fullName evidence="1">Uncharacterized protein</fullName>
    </submittedName>
</protein>
<dbReference type="EMBL" id="UINC01002645">
    <property type="protein sequence ID" value="SUZ98855.1"/>
    <property type="molecule type" value="Genomic_DNA"/>
</dbReference>
<gene>
    <name evidence="1" type="ORF">METZ01_LOCUS51709</name>
</gene>
<accession>A0A381S427</accession>
<evidence type="ECO:0000313" key="1">
    <source>
        <dbReference type="EMBL" id="SUZ98855.1"/>
    </source>
</evidence>
<dbReference type="AlphaFoldDB" id="A0A381S427"/>
<organism evidence="1">
    <name type="scientific">marine metagenome</name>
    <dbReference type="NCBI Taxonomy" id="408172"/>
    <lineage>
        <taxon>unclassified sequences</taxon>
        <taxon>metagenomes</taxon>
        <taxon>ecological metagenomes</taxon>
    </lineage>
</organism>
<sequence>MLLSGSYAGELVDDVFHQSTIALGLHLSRTTLPASAQDADNPSLHLLNQEPVLLDGVRAATSNGIAVYVGRTGNIHDLDQSVAASQIREELVAPAFTLVCTGNQSRYID</sequence>
<name>A0A381S427_9ZZZZ</name>